<dbReference type="InParanoid" id="H2XQ75"/>
<accession>H2XQ75</accession>
<dbReference type="Proteomes" id="UP000008144">
    <property type="component" value="Unassembled WGS sequence"/>
</dbReference>
<evidence type="ECO:0000313" key="3">
    <source>
        <dbReference type="Proteomes" id="UP000008144"/>
    </source>
</evidence>
<organism evidence="2 3">
    <name type="scientific">Ciona intestinalis</name>
    <name type="common">Transparent sea squirt</name>
    <name type="synonym">Ascidia intestinalis</name>
    <dbReference type="NCBI Taxonomy" id="7719"/>
    <lineage>
        <taxon>Eukaryota</taxon>
        <taxon>Metazoa</taxon>
        <taxon>Chordata</taxon>
        <taxon>Tunicata</taxon>
        <taxon>Ascidiacea</taxon>
        <taxon>Phlebobranchia</taxon>
        <taxon>Cionidae</taxon>
        <taxon>Ciona</taxon>
    </lineage>
</organism>
<reference evidence="2" key="2">
    <citation type="submission" date="2025-08" db="UniProtKB">
        <authorList>
            <consortium name="Ensembl"/>
        </authorList>
    </citation>
    <scope>IDENTIFICATION</scope>
</reference>
<dbReference type="HOGENOM" id="CLU_2043310_0_0_1"/>
<reference evidence="3" key="1">
    <citation type="journal article" date="2002" name="Science">
        <title>The draft genome of Ciona intestinalis: insights into chordate and vertebrate origins.</title>
        <authorList>
            <person name="Dehal P."/>
            <person name="Satou Y."/>
            <person name="Campbell R.K."/>
            <person name="Chapman J."/>
            <person name="Degnan B."/>
            <person name="De Tomaso A."/>
            <person name="Davidson B."/>
            <person name="Di Gregorio A."/>
            <person name="Gelpke M."/>
            <person name="Goodstein D.M."/>
            <person name="Harafuji N."/>
            <person name="Hastings K.E."/>
            <person name="Ho I."/>
            <person name="Hotta K."/>
            <person name="Huang W."/>
            <person name="Kawashima T."/>
            <person name="Lemaire P."/>
            <person name="Martinez D."/>
            <person name="Meinertzhagen I.A."/>
            <person name="Necula S."/>
            <person name="Nonaka M."/>
            <person name="Putnam N."/>
            <person name="Rash S."/>
            <person name="Saiga H."/>
            <person name="Satake M."/>
            <person name="Terry A."/>
            <person name="Yamada L."/>
            <person name="Wang H.G."/>
            <person name="Awazu S."/>
            <person name="Azumi K."/>
            <person name="Boore J."/>
            <person name="Branno M."/>
            <person name="Chin-Bow S."/>
            <person name="DeSantis R."/>
            <person name="Doyle S."/>
            <person name="Francino P."/>
            <person name="Keys D.N."/>
            <person name="Haga S."/>
            <person name="Hayashi H."/>
            <person name="Hino K."/>
            <person name="Imai K.S."/>
            <person name="Inaba K."/>
            <person name="Kano S."/>
            <person name="Kobayashi K."/>
            <person name="Kobayashi M."/>
            <person name="Lee B.I."/>
            <person name="Makabe K.W."/>
            <person name="Manohar C."/>
            <person name="Matassi G."/>
            <person name="Medina M."/>
            <person name="Mochizuki Y."/>
            <person name="Mount S."/>
            <person name="Morishita T."/>
            <person name="Miura S."/>
            <person name="Nakayama A."/>
            <person name="Nishizaka S."/>
            <person name="Nomoto H."/>
            <person name="Ohta F."/>
            <person name="Oishi K."/>
            <person name="Rigoutsos I."/>
            <person name="Sano M."/>
            <person name="Sasaki A."/>
            <person name="Sasakura Y."/>
            <person name="Shoguchi E."/>
            <person name="Shin-i T."/>
            <person name="Spagnuolo A."/>
            <person name="Stainier D."/>
            <person name="Suzuki M.M."/>
            <person name="Tassy O."/>
            <person name="Takatori N."/>
            <person name="Tokuoka M."/>
            <person name="Yagi K."/>
            <person name="Yoshizaki F."/>
            <person name="Wada S."/>
            <person name="Zhang C."/>
            <person name="Hyatt P.D."/>
            <person name="Larimer F."/>
            <person name="Detter C."/>
            <person name="Doggett N."/>
            <person name="Glavina T."/>
            <person name="Hawkins T."/>
            <person name="Richardson P."/>
            <person name="Lucas S."/>
            <person name="Kohara Y."/>
            <person name="Levine M."/>
            <person name="Satoh N."/>
            <person name="Rokhsar D.S."/>
        </authorList>
    </citation>
    <scope>NUCLEOTIDE SEQUENCE [LARGE SCALE GENOMIC DNA]</scope>
</reference>
<reference evidence="2" key="3">
    <citation type="submission" date="2025-09" db="UniProtKB">
        <authorList>
            <consortium name="Ensembl"/>
        </authorList>
    </citation>
    <scope>IDENTIFICATION</scope>
</reference>
<sequence length="121" mass="13855">GRSQKVNFVQKEGTVQQDNTNCEEAYVNLEGNRNSNLKNTSHKSSDNQSKDALQQDNTNAEDAYEEFNIQNTKLDIPASHLVKRYKDMLASNEAAFKKQFRELERATKEIKLPKTHAENPK</sequence>
<dbReference type="AlphaFoldDB" id="H2XQ75"/>
<name>H2XQ75_CIOIN</name>
<feature type="region of interest" description="Disordered" evidence="1">
    <location>
        <begin position="31"/>
        <end position="60"/>
    </location>
</feature>
<keyword evidence="3" id="KW-1185">Reference proteome</keyword>
<evidence type="ECO:0000256" key="1">
    <source>
        <dbReference type="SAM" id="MobiDB-lite"/>
    </source>
</evidence>
<dbReference type="Ensembl" id="ENSCINT00000034940.1">
    <property type="protein sequence ID" value="ENSCINP00000031809.1"/>
    <property type="gene ID" value="ENSCING00000021863.1"/>
</dbReference>
<proteinExistence type="predicted"/>
<protein>
    <submittedName>
        <fullName evidence="2">Uncharacterized protein</fullName>
    </submittedName>
</protein>
<feature type="compositionally biased region" description="Polar residues" evidence="1">
    <location>
        <begin position="50"/>
        <end position="60"/>
    </location>
</feature>
<evidence type="ECO:0000313" key="2">
    <source>
        <dbReference type="Ensembl" id="ENSCINP00000031809.1"/>
    </source>
</evidence>